<feature type="compositionally biased region" description="Polar residues" evidence="1">
    <location>
        <begin position="1304"/>
        <end position="1327"/>
    </location>
</feature>
<dbReference type="WBParaSite" id="HCON_00186540-00001">
    <property type="protein sequence ID" value="HCON_00186540-00001"/>
    <property type="gene ID" value="HCON_00186540"/>
</dbReference>
<feature type="region of interest" description="Disordered" evidence="1">
    <location>
        <begin position="473"/>
        <end position="497"/>
    </location>
</feature>
<feature type="region of interest" description="Disordered" evidence="1">
    <location>
        <begin position="1230"/>
        <end position="1252"/>
    </location>
</feature>
<reference evidence="3" key="1">
    <citation type="submission" date="2020-12" db="UniProtKB">
        <authorList>
            <consortium name="WormBaseParasite"/>
        </authorList>
    </citation>
    <scope>IDENTIFICATION</scope>
    <source>
        <strain evidence="3">MHco3</strain>
    </source>
</reference>
<accession>A0A7I4Z435</accession>
<feature type="region of interest" description="Disordered" evidence="1">
    <location>
        <begin position="805"/>
        <end position="851"/>
    </location>
</feature>
<feature type="compositionally biased region" description="Basic and acidic residues" evidence="1">
    <location>
        <begin position="961"/>
        <end position="971"/>
    </location>
</feature>
<evidence type="ECO:0000313" key="3">
    <source>
        <dbReference type="WBParaSite" id="HCON_00186540-00001"/>
    </source>
</evidence>
<feature type="compositionally biased region" description="Low complexity" evidence="1">
    <location>
        <begin position="807"/>
        <end position="822"/>
    </location>
</feature>
<feature type="compositionally biased region" description="Basic residues" evidence="1">
    <location>
        <begin position="1109"/>
        <end position="1120"/>
    </location>
</feature>
<organism evidence="2 3">
    <name type="scientific">Haemonchus contortus</name>
    <name type="common">Barber pole worm</name>
    <dbReference type="NCBI Taxonomy" id="6289"/>
    <lineage>
        <taxon>Eukaryota</taxon>
        <taxon>Metazoa</taxon>
        <taxon>Ecdysozoa</taxon>
        <taxon>Nematoda</taxon>
        <taxon>Chromadorea</taxon>
        <taxon>Rhabditida</taxon>
        <taxon>Rhabditina</taxon>
        <taxon>Rhabditomorpha</taxon>
        <taxon>Strongyloidea</taxon>
        <taxon>Trichostrongylidae</taxon>
        <taxon>Haemonchus</taxon>
    </lineage>
</organism>
<feature type="compositionally biased region" description="Basic and acidic residues" evidence="1">
    <location>
        <begin position="842"/>
        <end position="851"/>
    </location>
</feature>
<feature type="region of interest" description="Disordered" evidence="1">
    <location>
        <begin position="1304"/>
        <end position="1369"/>
    </location>
</feature>
<feature type="compositionally biased region" description="Polar residues" evidence="1">
    <location>
        <begin position="204"/>
        <end position="218"/>
    </location>
</feature>
<dbReference type="Proteomes" id="UP000025227">
    <property type="component" value="Unplaced"/>
</dbReference>
<dbReference type="OMA" id="YFPFANV"/>
<feature type="compositionally biased region" description="Low complexity" evidence="1">
    <location>
        <begin position="748"/>
        <end position="770"/>
    </location>
</feature>
<feature type="region of interest" description="Disordered" evidence="1">
    <location>
        <begin position="1410"/>
        <end position="1450"/>
    </location>
</feature>
<evidence type="ECO:0000313" key="2">
    <source>
        <dbReference type="Proteomes" id="UP000025227"/>
    </source>
</evidence>
<feature type="region of interest" description="Disordered" evidence="1">
    <location>
        <begin position="920"/>
        <end position="976"/>
    </location>
</feature>
<proteinExistence type="predicted"/>
<feature type="region of interest" description="Disordered" evidence="1">
    <location>
        <begin position="2785"/>
        <end position="2818"/>
    </location>
</feature>
<dbReference type="OrthoDB" id="5808756at2759"/>
<sequence>MSNDPNIDPGGQGLAASDVNVYFPEHDQPGTSRDVVTQPQGPFPQYMVTDDNMWIQPITGQVYEDEYGNYREIRDIDQQPGQIEEVYLLPDEERDVELMRSGVGSLQVAAHEVVVDEMLGTSVEPEQYIQQVPGGPVLRSYTRPYVQPATRQNVRQAQSQPMMTVPGPARVRYIVQHTSQTVEIEQDQPIQYDVRPMAMFEGPSNQALIPQQQQTTRRIPNLRSRSKSQPRRSLYGDLEDDSLAYLVQEHDEGDWDGVQLEDHEYFIGGQQEREAILNSNEDELSQSALPPPRIIQRPYFPPNLSPTEKKEYLFINYKKACDRYFPFANVAVLEADTRYKPVEAFASDLYRFHSRGAHIHGFFRTVIDVRDRPSHDQTRYIQDIQFGKVFPLFPDYDEWDDKMREEFRQLSNRLMRIFERKCFYAQSGGSHGKAPVVKRGRKATPKPPPNYAEEQKVQAAGIPKGFQPLRAAYSQSKPGPSKHPLPPAAAVVHPGSSTSRLVSVNDEATLNESIAVPQEVGAPRVEAFEHNKRVDMKRVVNDAFVSREPLPAQYQEVPPSESSDPRSLVCRVPPGPSKTLRHQRSIATKAIRMIANRAVEPVIDPSTGRYVVSLENLRLPNAARPPTVETARRYIPRPVHTLREMADSARRGPNASNQSNWIAGNRVPGARVSRIDQAPRYTFNSAASVSAQHQQLPSTSASSRAPLLKDAVAPEFPQGPGVHPGAAVTALPTTRNDHVYPRSHSSGRTATPSSSYRRSASSGRPITAAAESRRVDSSADDDIDEIIQVDDDPVVVDASRTQLQAPATTATVAKQTSTTVAQRKQPQASDQNTAPASAKATSESREQKGEKRIVQVRDEFGFLRRCTRLPDGTLVVSSRTAKAMTKLRIPPLGADGRAIATQEHTRAPTAGAVYAMHSMGRKEEKRPGTQPEQQWKRSQASVAPWSHTATVAPQRQGSNERSQEGRIESSMKARTKRKDVLYSDNNDDIIVISDHAPEKKGRSQSRRSRSIVVVDQDPGVVDYRRSRTRTPKLLSRICEVPQTTKTEEQEKEATRRRLMKKEEEASENVIIDVVTEDAKLSEEIKELISSLPPPEPSELEEMSPGERKKAGRPPKKFRGRLARQKQAIRDAEIAEKVAIKQRELPVLDLALKVIDDPSVEVPEEAPIVVDSLATLDATLLHEVGEVLKEMVTQVSLEELKPKKVVRARNRRCWEHLPGRVPSKRQEYRALRVPPRQQSPPPPPLRTRARGRNWNKRYALDEKSEELSGSDISFGPIDYGLTLPKDAAASRKIAENTSTIIVTPVKNAQQAPKESITSLSEQTQSLQISGRAEAINASPKKRSPKASERARHSGSSSGEREATSVSYDEVNLNEEDLVDINVDPFFSSTENFDSSASGDETDTPSRKIKKKFKELLGEPGSSTSPRRRVTRTRASNAIAEQKKAASVPGSTPNVVASIPSVQDYREQPKDEFSDFVEELVATTAHRLSLEDSQRHLNAEAVAAPAPTQLDNLLDSSVDVCNKVETMLDVMELSLQGSQVVPTSEDGGLHAGTPQGALTGENLSSTQQFVKPFVAYTDENPADIAPGPQTIEELMEEIEAEFAGMTYPSLPDEYDTPTTSATQQFPSLDLQPVMREPIEFADTVDFEACRRDQHYRHLVTIAIPGADAYRLSLPQEVQLDLVAPDKSEQLKDYLHAEISLADYGRITTEWKTSFRTARKRLTRSGAHAEVLWIVNVPNREKARLNVIESHSSLFPQTTDRAKGQLAEYDFERAHLSASKTIPLPLLEHWSLRALSKRSTVRRAQVKGDTSHTVPCANVDSAALSEVTTGCALALVDPTDVATVLNALKEFDAVDLHATCPSKKPPVSLDRIVSPIPEDTSDGLTADEDIEWKNISRLKRIDLQKSYAKLSPSDLALLKGDGVRLPISEESGRVTAAANDKAAEKRDSEIATDVCNVLEDLKDTISKNETETAKSPKVREDIPLAVPTPEVEDELEPASDVEDLYEDVKELDEPMEVTEYSALQPSEPDQENELLEEAITEEAQEDSMLTSVPVTILPSDQAVSEEFVSSDTELLATESSGRTIEFTVEHVITVSKDVERCSLGPILRAHKKRRKRVKKKTGEDLIVDYNTSVATDSNKISEYLRSEDTPDSGFSEATFLEQCYLQSPDLFGIGEGTRKKKRKVSKPQKWGAAELSRGRADEFALTPIEKRKPCKYTLLQTDVKAALDRLWRREDPKLCHGQFGSLVELCRSKIMNLALGTIHFDQGFMATEKIWSGLGRSLRDTAKSPCPRGSTIAIMASRPRNHLISDFNLTMIKPMNPIVRCEADMGPLLVSLQSTSPLRLSRPRVEGSLENAFAQYDKGVDCILQQVSCARSIVENIRSTTHWSLHFLMDAQLFMLDILYEMWEYTARSVQLAVFNAYQCSLWEKHHQIFDARMYCLLFEMNAAAALSAKIDTCCSYIRRFEEWNRKTNNFSSVYNHVYGLALSMIKLIAIPNTLKRLQSMTHWNSKARSTKSSEEIFTIDLIPFFQVGTCSLTSDDLEIEKLLDGKKSLVTDTLEHLLSFEAAQDNNRVDSFSFLFPSHSVVKLCQSQIQKEVSSYYNKHLEDVMHLDHHQLSMLSPIARAYILSRIHEARAKSLMRNNIMNLDKLIGKLNIAFDELSKNVEEMNQAEFDYPCGQVVFDYSGGKVNVCINTVENESAEPPSPDLIDEARRLMGDAVKNTVFHPSTPVAEEKADMVMKSDRIQKSVDLVKNWVMTIPSTYDEVQNDSKSRDTVEDYTEITYPSSPARITVIDDEDDDEEDESPSPIPKKKRKQSQSDTVTTTIAGRKIWYNIDTEQGLLKMKSVDSNVTDASTDCLTATNTITTASFNSFDQIETLKIIRSPETGELDWLAMIENALEAAPPPETLPGFLQKNEPLEYQTIDIMKAHEYANHFVRDTDINGEFLDLRKQTREKIRQFQLVDYFERKRNARFEAISSNKSLEMPRPGPDERDKIPMYAIWLRDVLQYAEIEKKRLTALKPINNIGRCRAARSEMIREFNLPIKRRKRSTSSPSWLGRTIYDHFGEFFSLGMARLEYEVAGRNMHEEGQVGTHDDTITHYFVSRNNSPSTMIDPLDLLEDPYAYFRPTPTKRKRTVSPLVESSLVKRLHMSDPPVFAPFALVDEPETLYPPCCSDYDSSDEDE</sequence>
<feature type="compositionally biased region" description="Polar residues" evidence="1">
    <location>
        <begin position="824"/>
        <end position="841"/>
    </location>
</feature>
<feature type="region of interest" description="Disordered" evidence="1">
    <location>
        <begin position="204"/>
        <end position="235"/>
    </location>
</feature>
<keyword evidence="2" id="KW-1185">Reference proteome</keyword>
<feature type="compositionally biased region" description="Acidic residues" evidence="1">
    <location>
        <begin position="778"/>
        <end position="790"/>
    </location>
</feature>
<feature type="compositionally biased region" description="Polar residues" evidence="1">
    <location>
        <begin position="930"/>
        <end position="960"/>
    </location>
</feature>
<protein>
    <submittedName>
        <fullName evidence="3">Helitron_like_N domain-containing protein</fullName>
    </submittedName>
</protein>
<evidence type="ECO:0000256" key="1">
    <source>
        <dbReference type="SAM" id="MobiDB-lite"/>
    </source>
</evidence>
<feature type="region of interest" description="Disordered" evidence="1">
    <location>
        <begin position="713"/>
        <end position="790"/>
    </location>
</feature>
<feature type="region of interest" description="Disordered" evidence="1">
    <location>
        <begin position="1088"/>
        <end position="1120"/>
    </location>
</feature>
<feature type="compositionally biased region" description="Acidic residues" evidence="1">
    <location>
        <begin position="2792"/>
        <end position="2803"/>
    </location>
</feature>
<name>A0A7I4Z435_HAECO</name>